<evidence type="ECO:0000313" key="2">
    <source>
        <dbReference type="Proteomes" id="UP000039021"/>
    </source>
</evidence>
<name>A0A916LC22_MYCTX</name>
<dbReference type="EMBL" id="CSBK01001231">
    <property type="protein sequence ID" value="COY45435.1"/>
    <property type="molecule type" value="Genomic_DNA"/>
</dbReference>
<reference evidence="2" key="1">
    <citation type="submission" date="2015-03" db="EMBL/GenBank/DDBJ databases">
        <authorList>
            <consortium name="Pathogen Informatics"/>
        </authorList>
    </citation>
    <scope>NUCLEOTIDE SEQUENCE [LARGE SCALE GENOMIC DNA]</scope>
    <source>
        <strain evidence="2">N09902308</strain>
    </source>
</reference>
<accession>A0A916LC22</accession>
<sequence length="64" mass="7073">MSTDDANPDGQNSANLGLAFYRPDYGLDLGPDNKPTGSRSNFVRGPDGNIAWFCSQHGRLFRRQ</sequence>
<dbReference type="Proteomes" id="UP000039021">
    <property type="component" value="Unassembled WGS sequence"/>
</dbReference>
<gene>
    <name evidence="1" type="primary">pbp-2</name>
    <name evidence="1" type="ORF">ERS007739_02632</name>
</gene>
<proteinExistence type="predicted"/>
<protein>
    <submittedName>
        <fullName evidence="1">Penicillin-binding protein 4</fullName>
    </submittedName>
</protein>
<comment type="caution">
    <text evidence="1">The sequence shown here is derived from an EMBL/GenBank/DDBJ whole genome shotgun (WGS) entry which is preliminary data.</text>
</comment>
<organism evidence="1 2">
    <name type="scientific">Mycobacterium tuberculosis</name>
    <dbReference type="NCBI Taxonomy" id="1773"/>
    <lineage>
        <taxon>Bacteria</taxon>
        <taxon>Bacillati</taxon>
        <taxon>Actinomycetota</taxon>
        <taxon>Actinomycetes</taxon>
        <taxon>Mycobacteriales</taxon>
        <taxon>Mycobacteriaceae</taxon>
        <taxon>Mycobacterium</taxon>
        <taxon>Mycobacterium tuberculosis complex</taxon>
    </lineage>
</organism>
<evidence type="ECO:0000313" key="1">
    <source>
        <dbReference type="EMBL" id="COY45435.1"/>
    </source>
</evidence>
<dbReference type="AlphaFoldDB" id="A0A916LC22"/>